<organism evidence="1 2">
    <name type="scientific">Mycobacterium talmoniae</name>
    <dbReference type="NCBI Taxonomy" id="1858794"/>
    <lineage>
        <taxon>Bacteria</taxon>
        <taxon>Bacillati</taxon>
        <taxon>Actinomycetota</taxon>
        <taxon>Actinomycetes</taxon>
        <taxon>Mycobacteriales</taxon>
        <taxon>Mycobacteriaceae</taxon>
        <taxon>Mycobacterium</taxon>
    </lineage>
</organism>
<reference evidence="1 2" key="1">
    <citation type="submission" date="2016-10" db="EMBL/GenBank/DDBJ databases">
        <title>Genome sequence of Mycobacterium talmonii.</title>
        <authorList>
            <person name="Greninger A.L."/>
            <person name="Elliott B."/>
            <person name="Vasireddy S."/>
            <person name="Vasireddy R."/>
        </authorList>
    </citation>
    <scope>NUCLEOTIDE SEQUENCE [LARGE SCALE GENOMIC DNA]</scope>
    <source>
        <strain evidence="2">NE-TNMC-100812</strain>
    </source>
</reference>
<protein>
    <recommendedName>
        <fullName evidence="3">Nitroreductase family deazaflavin-dependent oxidoreductase</fullName>
    </recommendedName>
</protein>
<dbReference type="Pfam" id="PF04075">
    <property type="entry name" value="F420H2_quin_red"/>
    <property type="match status" value="1"/>
</dbReference>
<proteinExistence type="predicted"/>
<dbReference type="InterPro" id="IPR012349">
    <property type="entry name" value="Split_barrel_FMN-bd"/>
</dbReference>
<dbReference type="EMBL" id="MLQM01000137">
    <property type="protein sequence ID" value="OHU98748.1"/>
    <property type="molecule type" value="Genomic_DNA"/>
</dbReference>
<evidence type="ECO:0000313" key="2">
    <source>
        <dbReference type="Proteomes" id="UP000179734"/>
    </source>
</evidence>
<accession>A0A1S1NA34</accession>
<comment type="caution">
    <text evidence="1">The sequence shown here is derived from an EMBL/GenBank/DDBJ whole genome shotgun (WGS) entry which is preliminary data.</text>
</comment>
<evidence type="ECO:0000313" key="1">
    <source>
        <dbReference type="EMBL" id="OHU98748.1"/>
    </source>
</evidence>
<keyword evidence="2" id="KW-1185">Reference proteome</keyword>
<dbReference type="Proteomes" id="UP000179734">
    <property type="component" value="Unassembled WGS sequence"/>
</dbReference>
<evidence type="ECO:0008006" key="3">
    <source>
        <dbReference type="Google" id="ProtNLM"/>
    </source>
</evidence>
<dbReference type="AlphaFoldDB" id="A0A1S1NA34"/>
<dbReference type="GO" id="GO:0016491">
    <property type="term" value="F:oxidoreductase activity"/>
    <property type="evidence" value="ECO:0007669"/>
    <property type="project" value="InterPro"/>
</dbReference>
<dbReference type="Gene3D" id="2.30.110.10">
    <property type="entry name" value="Electron Transport, Fmn-binding Protein, Chain A"/>
    <property type="match status" value="1"/>
</dbReference>
<gene>
    <name evidence="1" type="ORF">BKN37_20190</name>
</gene>
<dbReference type="RefSeq" id="WP_071028749.1">
    <property type="nucleotide sequence ID" value="NZ_MLQM01000137.1"/>
</dbReference>
<name>A0A1S1NA34_9MYCO</name>
<sequence>MSARYDQPNWAARAPNTLIRWLAEAGISIAGTRALRVRGRTTGKPRGVVVNLLTVDGARYLVSPRGNTQWVRNVRAAGVVELGPRWHRRPMGITELADDAKPELLQRYLAKWYWQVKGYVGGLTPDATHDELRAAAPSIPVFALLTGPASPA</sequence>
<dbReference type="InterPro" id="IPR004378">
    <property type="entry name" value="F420H2_quin_Rdtase"/>
</dbReference>